<dbReference type="PANTHER" id="PTHR34819">
    <property type="entry name" value="LARGE CYSTEINE-RICH PERIPLASMIC PROTEIN OMCB"/>
    <property type="match status" value="1"/>
</dbReference>
<keyword evidence="2" id="KW-0472">Membrane</keyword>
<evidence type="ECO:0000259" key="4">
    <source>
        <dbReference type="Pfam" id="PF24346"/>
    </source>
</evidence>
<proteinExistence type="predicted"/>
<evidence type="ECO:0008006" key="7">
    <source>
        <dbReference type="Google" id="ProtNLM"/>
    </source>
</evidence>
<feature type="region of interest" description="Disordered" evidence="1">
    <location>
        <begin position="723"/>
        <end position="870"/>
    </location>
</feature>
<keyword evidence="6" id="KW-1185">Reference proteome</keyword>
<dbReference type="Proteomes" id="UP000609879">
    <property type="component" value="Unassembled WGS sequence"/>
</dbReference>
<feature type="region of interest" description="Disordered" evidence="1">
    <location>
        <begin position="390"/>
        <end position="415"/>
    </location>
</feature>
<dbReference type="Gene3D" id="2.60.40.10">
    <property type="entry name" value="Immunoglobulins"/>
    <property type="match status" value="2"/>
</dbReference>
<feature type="compositionally biased region" description="Low complexity" evidence="1">
    <location>
        <begin position="813"/>
        <end position="835"/>
    </location>
</feature>
<feature type="transmembrane region" description="Helical" evidence="2">
    <location>
        <begin position="888"/>
        <end position="909"/>
    </location>
</feature>
<feature type="domain" description="DUF7507" evidence="4">
    <location>
        <begin position="530"/>
        <end position="597"/>
    </location>
</feature>
<feature type="compositionally biased region" description="Polar residues" evidence="1">
    <location>
        <begin position="391"/>
        <end position="402"/>
    </location>
</feature>
<gene>
    <name evidence="5" type="ORF">Ade02nite_03350</name>
</gene>
<feature type="domain" description="DUF11" evidence="3">
    <location>
        <begin position="304"/>
        <end position="398"/>
    </location>
</feature>
<dbReference type="InterPro" id="IPR051172">
    <property type="entry name" value="Chlamydia_OmcB"/>
</dbReference>
<dbReference type="Pfam" id="PF01345">
    <property type="entry name" value="DUF11"/>
    <property type="match status" value="2"/>
</dbReference>
<comment type="caution">
    <text evidence="5">The sequence shown here is derived from an EMBL/GenBank/DDBJ whole genome shotgun (WGS) entry which is preliminary data.</text>
</comment>
<evidence type="ECO:0000256" key="1">
    <source>
        <dbReference type="SAM" id="MobiDB-lite"/>
    </source>
</evidence>
<accession>A0ABQ3XVB7</accession>
<evidence type="ECO:0000256" key="2">
    <source>
        <dbReference type="SAM" id="Phobius"/>
    </source>
</evidence>
<keyword evidence="2" id="KW-0812">Transmembrane</keyword>
<dbReference type="EMBL" id="BOMI01000003">
    <property type="protein sequence ID" value="GID71694.1"/>
    <property type="molecule type" value="Genomic_DNA"/>
</dbReference>
<evidence type="ECO:0000313" key="5">
    <source>
        <dbReference type="EMBL" id="GID71694.1"/>
    </source>
</evidence>
<dbReference type="InterPro" id="IPR055354">
    <property type="entry name" value="DUF7507"/>
</dbReference>
<dbReference type="InterPro" id="IPR001434">
    <property type="entry name" value="OmcB-like_DUF11"/>
</dbReference>
<dbReference type="Pfam" id="PF24346">
    <property type="entry name" value="DUF7507"/>
    <property type="match status" value="2"/>
</dbReference>
<feature type="region of interest" description="Disordered" evidence="1">
    <location>
        <begin position="684"/>
        <end position="709"/>
    </location>
</feature>
<evidence type="ECO:0000313" key="6">
    <source>
        <dbReference type="Proteomes" id="UP000609879"/>
    </source>
</evidence>
<name>A0ABQ3XVB7_9ACTN</name>
<feature type="compositionally biased region" description="Pro residues" evidence="1">
    <location>
        <begin position="846"/>
        <end position="866"/>
    </location>
</feature>
<evidence type="ECO:0000259" key="3">
    <source>
        <dbReference type="Pfam" id="PF01345"/>
    </source>
</evidence>
<feature type="domain" description="DUF11" evidence="3">
    <location>
        <begin position="181"/>
        <end position="270"/>
    </location>
</feature>
<dbReference type="NCBIfam" id="TIGR01451">
    <property type="entry name" value="B_ant_repeat"/>
    <property type="match status" value="2"/>
</dbReference>
<sequence>MVPWVALSRWMAVIMMAAVLYVVGAADPLDQHPVEAAQSTCAAPVALRNGDFESPLIADGSVAAVPPPGWKGPVTLRRDGTQHAELTAGTLYQDVTTVPGQTLHWELRHRGGALAVLIGSPTGTLERQGDELTGTTARWATYAGAYTVPEDQTRTRFALRAAAPGSVDAVSFGTPACLVTTTAVSEQKSQVKGLLSYAVTARNAGGNPARRTEIIAGVPDGVTPVDAPRARTLRADAGVLEPGASHTLTYQVRIDPEAAGTTIEATATAAYATSLAGVGERLVSTSNEAGTWVEPAADLTVDLTGDPTEFTVTTGNEGPSDADEVRVTADLPDGLTAVSATSPQGTCALTSDAVECDYRTLPAGETRELTVTAVGTPGAVSVTATSATAELTPTDNTVNRKTGSAPPRDPAPRPAAVTLTTTTPTVVRDDTAHFRATVPASPSATTVRFTPGEGLAVTAATPDRGIYRNGEWTVPAGAAAHLDLTAIALTAGPLSLTASSGGAPDTVTVTASPGNASLSVAVVAPRDPRPADVGDTVRFRYRVTNDGNEPMDSVTVTDTLLGPATCPATTLAPGATMTCEAAPYEVTRADVDAGTPLTTIVSAEAYPSGAAEPSLFGPTTAEAPIVTARPALTVTSTATLSPRSADTIHYSYVVHNIGNQTMRAVHVTGSAAGRATCAATTLAPGESTTCTPAPHRMPPAGDFPTDRAYAYGTAPDATAATAYGPFLTTTPDPALPTAPQSPATTTPPAQGTGQTAPPAQGSGHTVPPAQAAGQAVPPAQAAGQNPPPDQLAPPLSATAGRDAAQETRSRETAGPQPRSAARAPAPLATTAVPARGAAPQVSKPSTPDPSVPNPTPTVITPPPATVPPRTQAWADAVPEPVPFSGSPLATLSVLGLALIIGGLIVLGSYRGRWWPRRR</sequence>
<protein>
    <recommendedName>
        <fullName evidence="7">DUF11 domain-containing protein</fullName>
    </recommendedName>
</protein>
<dbReference type="InterPro" id="IPR013783">
    <property type="entry name" value="Ig-like_fold"/>
</dbReference>
<keyword evidence="2" id="KW-1133">Transmembrane helix</keyword>
<dbReference type="InterPro" id="IPR047589">
    <property type="entry name" value="DUF11_rpt"/>
</dbReference>
<feature type="compositionally biased region" description="Low complexity" evidence="1">
    <location>
        <begin position="727"/>
        <end position="784"/>
    </location>
</feature>
<organism evidence="5 6">
    <name type="scientific">Paractinoplanes deccanensis</name>
    <dbReference type="NCBI Taxonomy" id="113561"/>
    <lineage>
        <taxon>Bacteria</taxon>
        <taxon>Bacillati</taxon>
        <taxon>Actinomycetota</taxon>
        <taxon>Actinomycetes</taxon>
        <taxon>Micromonosporales</taxon>
        <taxon>Micromonosporaceae</taxon>
        <taxon>Paractinoplanes</taxon>
    </lineage>
</organism>
<reference evidence="5 6" key="1">
    <citation type="submission" date="2021-01" db="EMBL/GenBank/DDBJ databases">
        <title>Whole genome shotgun sequence of Actinoplanes deccanensis NBRC 13994.</title>
        <authorList>
            <person name="Komaki H."/>
            <person name="Tamura T."/>
        </authorList>
    </citation>
    <scope>NUCLEOTIDE SEQUENCE [LARGE SCALE GENOMIC DNA]</scope>
    <source>
        <strain evidence="5 6">NBRC 13994</strain>
    </source>
</reference>
<feature type="domain" description="DUF7507" evidence="4">
    <location>
        <begin position="630"/>
        <end position="691"/>
    </location>
</feature>